<dbReference type="Proteomes" id="UP001244341">
    <property type="component" value="Chromosome 11b"/>
</dbReference>
<sequence length="626" mass="67072">MLQLTMQPDEDDFMMQVGALSSVCPGLAGAELAVSPRVSSHAAAESVKMLFMFQNLRRLQLRLDFDSIQISQGLVCAIAELMQLTSLQLLHGSIAPGLVLAHWSSLKQLAELTLLPAEQAGLGDAQLEQLPLLSFTLTSCTIRPHPSRIPAHLTWILPPLFCLPALLPSCLLQLEQLPLLSTTLTSLAIRPHPSLGAVAPSQPHSHQPGHPPPPQPYVHTLDMIQPPLCLPAPPALLPLLPALLQLEQLPLLSPTLTSLAIRPHPSRASQAGRRHLTALAGLWQLSVCPVGCGLSRGELQALLGMPALTQLTLGLKDASEVLLFGQMQLSQASPRLCLAVLDGQPRLPPSELLSVLSWSLAAHLVKLAIGPLAAACPGDVLLMLATLKQLQELKLQLVAPLDTHSSGTLDLLALTPLRRLTCLELLASSRLYVPLNVKVISLASLAWPQLAALRLSLAACEGLSNTGLAGLTSLTCLTRLVIEAEATPGITLRAFDVISCLTSLASLTWCSRDSLQGPMDCDALTGQLAALTRLRQLVLITGQQRCSRDSLQGPMDCDALTGQLAALIHLRQLVLITGQQELLSSMCGWKVVLARALPLCRLVLWRELVQEAPWGDEPQEGSRLSS</sequence>
<keyword evidence="3" id="KW-1185">Reference proteome</keyword>
<gene>
    <name evidence="2" type="ORF">OEZ85_006138</name>
</gene>
<organism evidence="2 3">
    <name type="scientific">Tetradesmus obliquus</name>
    <name type="common">Green alga</name>
    <name type="synonym">Acutodesmus obliquus</name>
    <dbReference type="NCBI Taxonomy" id="3088"/>
    <lineage>
        <taxon>Eukaryota</taxon>
        <taxon>Viridiplantae</taxon>
        <taxon>Chlorophyta</taxon>
        <taxon>core chlorophytes</taxon>
        <taxon>Chlorophyceae</taxon>
        <taxon>CS clade</taxon>
        <taxon>Sphaeropleales</taxon>
        <taxon>Scenedesmaceae</taxon>
        <taxon>Tetradesmus</taxon>
    </lineage>
</organism>
<feature type="region of interest" description="Disordered" evidence="1">
    <location>
        <begin position="195"/>
        <end position="214"/>
    </location>
</feature>
<reference evidence="2 3" key="1">
    <citation type="submission" date="2023-05" db="EMBL/GenBank/DDBJ databases">
        <title>A 100% complete, gapless, phased diploid assembly of the Scenedesmus obliquus UTEX 3031 genome.</title>
        <authorList>
            <person name="Biondi T.C."/>
            <person name="Hanschen E.R."/>
            <person name="Kwon T."/>
            <person name="Eng W."/>
            <person name="Kruse C.P.S."/>
            <person name="Koehler S.I."/>
            <person name="Kunde Y."/>
            <person name="Gleasner C.D."/>
            <person name="You Mak K.T."/>
            <person name="Polle J."/>
            <person name="Hovde B.T."/>
            <person name="Starkenburg S.R."/>
        </authorList>
    </citation>
    <scope>NUCLEOTIDE SEQUENCE [LARGE SCALE GENOMIC DNA]</scope>
    <source>
        <strain evidence="2 3">DOE0152z</strain>
    </source>
</reference>
<accession>A0ABY8UFN6</accession>
<evidence type="ECO:0000256" key="1">
    <source>
        <dbReference type="SAM" id="MobiDB-lite"/>
    </source>
</evidence>
<protein>
    <submittedName>
        <fullName evidence="2">Uncharacterized protein</fullName>
    </submittedName>
</protein>
<proteinExistence type="predicted"/>
<name>A0ABY8UFN6_TETOB</name>
<dbReference type="EMBL" id="CP126218">
    <property type="protein sequence ID" value="WIA20306.1"/>
    <property type="molecule type" value="Genomic_DNA"/>
</dbReference>
<evidence type="ECO:0000313" key="3">
    <source>
        <dbReference type="Proteomes" id="UP001244341"/>
    </source>
</evidence>
<evidence type="ECO:0000313" key="2">
    <source>
        <dbReference type="EMBL" id="WIA20306.1"/>
    </source>
</evidence>